<dbReference type="RefSeq" id="WP_036658598.1">
    <property type="nucleotide sequence ID" value="NZ_JQCR01000003.1"/>
</dbReference>
<dbReference type="Proteomes" id="UP000029734">
    <property type="component" value="Unassembled WGS sequence"/>
</dbReference>
<accession>A0A098M782</accession>
<dbReference type="SUPFAM" id="SSF52200">
    <property type="entry name" value="Toll/Interleukin receptor TIR domain"/>
    <property type="match status" value="1"/>
</dbReference>
<dbReference type="GO" id="GO:0007165">
    <property type="term" value="P:signal transduction"/>
    <property type="evidence" value="ECO:0007669"/>
    <property type="project" value="InterPro"/>
</dbReference>
<evidence type="ECO:0000259" key="1">
    <source>
        <dbReference type="PROSITE" id="PS50104"/>
    </source>
</evidence>
<dbReference type="eggNOG" id="COG4916">
    <property type="taxonomic scope" value="Bacteria"/>
</dbReference>
<dbReference type="EMBL" id="JQCR01000003">
    <property type="protein sequence ID" value="KGE18424.1"/>
    <property type="molecule type" value="Genomic_DNA"/>
</dbReference>
<dbReference type="Pfam" id="PF13676">
    <property type="entry name" value="TIR_2"/>
    <property type="match status" value="1"/>
</dbReference>
<dbReference type="OrthoDB" id="8435646at2"/>
<sequence length="279" mass="32224">MTSRLSKDYVWECDYGVRKPIIPVLTKLMEEQDASSLQMINVFTNSNPYCLEFFIVIGYDDPLEGHINTMKDLMLNAGLRYRPDITMDELFTEMGNRRFNSINLLDDIPIEDQINHLFIFPEKGELENNGYKFSAALGNQLPIFLSHASKDKSEIEDLIPYLNAAGLPVWFDKINIDYGESITKAIQRGIKKSAAVIFWITNDFLDSNWCDTELTNFLNRYSSKKDVLIISVVSNDVSRDKLELFLTDLKYLVRENEAHLETVAKEIVPTLKRYIDNIR</sequence>
<dbReference type="InterPro" id="IPR035897">
    <property type="entry name" value="Toll_tir_struct_dom_sf"/>
</dbReference>
<dbReference type="PROSITE" id="PS50104">
    <property type="entry name" value="TIR"/>
    <property type="match status" value="1"/>
</dbReference>
<dbReference type="InterPro" id="IPR000157">
    <property type="entry name" value="TIR_dom"/>
</dbReference>
<feature type="domain" description="TIR" evidence="1">
    <location>
        <begin position="139"/>
        <end position="271"/>
    </location>
</feature>
<dbReference type="Gene3D" id="3.40.50.10140">
    <property type="entry name" value="Toll/interleukin-1 receptor homology (TIR) domain"/>
    <property type="match status" value="1"/>
</dbReference>
<dbReference type="AlphaFoldDB" id="A0A098M782"/>
<gene>
    <name evidence="2" type="ORF">PWYN_28390</name>
</gene>
<reference evidence="2 3" key="2">
    <citation type="submission" date="2014-10" db="EMBL/GenBank/DDBJ databases">
        <title>Comparative genomics of the Paenibacillus odorifer group.</title>
        <authorList>
            <person name="Tsai Y.-C."/>
            <person name="Martin N."/>
            <person name="Korlach J."/>
            <person name="Wiedmann M."/>
        </authorList>
    </citation>
    <scope>NUCLEOTIDE SEQUENCE [LARGE SCALE GENOMIC DNA]</scope>
    <source>
        <strain evidence="2 3">DSM 18334</strain>
    </source>
</reference>
<reference evidence="2 3" key="1">
    <citation type="submission" date="2014-08" db="EMBL/GenBank/DDBJ databases">
        <authorList>
            <person name="den Bakker H.C."/>
        </authorList>
    </citation>
    <scope>NUCLEOTIDE SEQUENCE [LARGE SCALE GENOMIC DNA]</scope>
    <source>
        <strain evidence="2 3">DSM 18334</strain>
    </source>
</reference>
<keyword evidence="3" id="KW-1185">Reference proteome</keyword>
<protein>
    <recommendedName>
        <fullName evidence="1">TIR domain-containing protein</fullName>
    </recommendedName>
</protein>
<evidence type="ECO:0000313" key="3">
    <source>
        <dbReference type="Proteomes" id="UP000029734"/>
    </source>
</evidence>
<evidence type="ECO:0000313" key="2">
    <source>
        <dbReference type="EMBL" id="KGE18424.1"/>
    </source>
</evidence>
<proteinExistence type="predicted"/>
<organism evidence="2 3">
    <name type="scientific">Paenibacillus wynnii</name>
    <dbReference type="NCBI Taxonomy" id="268407"/>
    <lineage>
        <taxon>Bacteria</taxon>
        <taxon>Bacillati</taxon>
        <taxon>Bacillota</taxon>
        <taxon>Bacilli</taxon>
        <taxon>Bacillales</taxon>
        <taxon>Paenibacillaceae</taxon>
        <taxon>Paenibacillus</taxon>
    </lineage>
</organism>
<comment type="caution">
    <text evidence="2">The sequence shown here is derived from an EMBL/GenBank/DDBJ whole genome shotgun (WGS) entry which is preliminary data.</text>
</comment>
<name>A0A098M782_9BACL</name>